<dbReference type="Gene3D" id="2.120.10.30">
    <property type="entry name" value="TolB, C-terminal domain"/>
    <property type="match status" value="1"/>
</dbReference>
<feature type="chain" id="PRO_5045378423" evidence="1">
    <location>
        <begin position="24"/>
        <end position="420"/>
    </location>
</feature>
<dbReference type="SUPFAM" id="SSF82171">
    <property type="entry name" value="DPP6 N-terminal domain-like"/>
    <property type="match status" value="1"/>
</dbReference>
<keyword evidence="1" id="KW-0732">Signal</keyword>
<gene>
    <name evidence="2" type="ORF">ACFPYN_11195</name>
</gene>
<name>A0ABW1L9V6_9BACL</name>
<organism evidence="2 3">
    <name type="scientific">Paenisporosarcina macmurdoensis</name>
    <dbReference type="NCBI Taxonomy" id="212659"/>
    <lineage>
        <taxon>Bacteria</taxon>
        <taxon>Bacillati</taxon>
        <taxon>Bacillota</taxon>
        <taxon>Bacilli</taxon>
        <taxon>Bacillales</taxon>
        <taxon>Caryophanaceae</taxon>
        <taxon>Paenisporosarcina</taxon>
    </lineage>
</organism>
<evidence type="ECO:0000256" key="1">
    <source>
        <dbReference type="SAM" id="SignalP"/>
    </source>
</evidence>
<dbReference type="PANTHER" id="PTHR36842">
    <property type="entry name" value="PROTEIN TOLB HOMOLOG"/>
    <property type="match status" value="1"/>
</dbReference>
<protein>
    <submittedName>
        <fullName evidence="2">TolB family protein</fullName>
    </submittedName>
</protein>
<evidence type="ECO:0000313" key="3">
    <source>
        <dbReference type="Proteomes" id="UP001596170"/>
    </source>
</evidence>
<dbReference type="EMBL" id="JBHSRI010000018">
    <property type="protein sequence ID" value="MFC6039987.1"/>
    <property type="molecule type" value="Genomic_DNA"/>
</dbReference>
<dbReference type="InterPro" id="IPR011042">
    <property type="entry name" value="6-blade_b-propeller_TolB-like"/>
</dbReference>
<dbReference type="PANTHER" id="PTHR36842:SF1">
    <property type="entry name" value="PROTEIN TOLB"/>
    <property type="match status" value="1"/>
</dbReference>
<evidence type="ECO:0000313" key="2">
    <source>
        <dbReference type="EMBL" id="MFC6039987.1"/>
    </source>
</evidence>
<dbReference type="RefSeq" id="WP_377734210.1">
    <property type="nucleotide sequence ID" value="NZ_JBHSRI010000018.1"/>
</dbReference>
<reference evidence="3" key="1">
    <citation type="journal article" date="2019" name="Int. J. Syst. Evol. Microbiol.">
        <title>The Global Catalogue of Microorganisms (GCM) 10K type strain sequencing project: providing services to taxonomists for standard genome sequencing and annotation.</title>
        <authorList>
            <consortium name="The Broad Institute Genomics Platform"/>
            <consortium name="The Broad Institute Genome Sequencing Center for Infectious Disease"/>
            <person name="Wu L."/>
            <person name="Ma J."/>
        </authorList>
    </citation>
    <scope>NUCLEOTIDE SEQUENCE [LARGE SCALE GENOMIC DNA]</scope>
    <source>
        <strain evidence="3">CCUG 54527</strain>
    </source>
</reference>
<dbReference type="Proteomes" id="UP001596170">
    <property type="component" value="Unassembled WGS sequence"/>
</dbReference>
<feature type="signal peptide" evidence="1">
    <location>
        <begin position="1"/>
        <end position="23"/>
    </location>
</feature>
<comment type="caution">
    <text evidence="2">The sequence shown here is derived from an EMBL/GenBank/DDBJ whole genome shotgun (WGS) entry which is preliminary data.</text>
</comment>
<sequence length="420" mass="47743">MAKLLHILIILCLISPSIIHAHAEPNNPSVKVAFIKDGFLWIKENKRIEKLTDKKASYSNSPQWSLDGKMLLYQKEVTENINENKETQNELWVYDINTKKHTKIFYDGYNPKWSPNENIVAFQSGPVLNISDLNSFYNIALGVSDYEWQPDGKGFIASSSASLRPDGWTNPILYTISIEKGYQNIEILTENVKRFFEIPKEVGTGEIKIPSITASSITFSPNEKWISFIVSPTASWAMDSEMLCVISVDGKEFTVIDEVALGFTPKWAYNHDFLGYIAGGGRIVFGFKNKNLKVTEPPAYYTFDLTPKNYAEMDFTWVDDTSLIVSRVTESEWSNDAKERPKPSLYFLTLTGEKQMKITTPPKDQGDSNPIFLPSINKLTWLRKNDIVSAKGDLWIADPNGRNAELWIPDVLDYSFYPVK</sequence>
<keyword evidence="3" id="KW-1185">Reference proteome</keyword>
<accession>A0ABW1L9V6</accession>
<proteinExistence type="predicted"/>